<reference evidence="3" key="1">
    <citation type="submission" date="2024-07" db="EMBL/GenBank/DDBJ databases">
        <authorList>
            <person name="Yu S.T."/>
        </authorList>
    </citation>
    <scope>NUCLEOTIDE SEQUENCE</scope>
    <source>
        <strain evidence="3">Y1</strain>
    </source>
</reference>
<organism evidence="3">
    <name type="scientific">Streptomyces sp. Y1</name>
    <dbReference type="NCBI Taxonomy" id="3238634"/>
    <lineage>
        <taxon>Bacteria</taxon>
        <taxon>Bacillati</taxon>
        <taxon>Actinomycetota</taxon>
        <taxon>Actinomycetes</taxon>
        <taxon>Kitasatosporales</taxon>
        <taxon>Streptomycetaceae</taxon>
        <taxon>Streptomyces</taxon>
    </lineage>
</organism>
<feature type="region of interest" description="Disordered" evidence="1">
    <location>
        <begin position="94"/>
        <end position="119"/>
    </location>
</feature>
<dbReference type="SUPFAM" id="SSF47413">
    <property type="entry name" value="lambda repressor-like DNA-binding domains"/>
    <property type="match status" value="1"/>
</dbReference>
<dbReference type="CDD" id="cd00093">
    <property type="entry name" value="HTH_XRE"/>
    <property type="match status" value="1"/>
</dbReference>
<dbReference type="GO" id="GO:0003677">
    <property type="term" value="F:DNA binding"/>
    <property type="evidence" value="ECO:0007669"/>
    <property type="project" value="InterPro"/>
</dbReference>
<evidence type="ECO:0000259" key="2">
    <source>
        <dbReference type="PROSITE" id="PS50943"/>
    </source>
</evidence>
<name>A0AB39TFB7_9ACTN</name>
<gene>
    <name evidence="3" type="ORF">AB2U05_07360</name>
</gene>
<dbReference type="Pfam" id="PF13560">
    <property type="entry name" value="HTH_31"/>
    <property type="match status" value="1"/>
</dbReference>
<protein>
    <submittedName>
        <fullName evidence="3">Helix-turn-helix domain-containing protein</fullName>
    </submittedName>
</protein>
<dbReference type="PROSITE" id="PS50943">
    <property type="entry name" value="HTH_CROC1"/>
    <property type="match status" value="1"/>
</dbReference>
<evidence type="ECO:0000256" key="1">
    <source>
        <dbReference type="SAM" id="MobiDB-lite"/>
    </source>
</evidence>
<dbReference type="SMART" id="SM00530">
    <property type="entry name" value="HTH_XRE"/>
    <property type="match status" value="1"/>
</dbReference>
<proteinExistence type="predicted"/>
<dbReference type="RefSeq" id="WP_369182801.1">
    <property type="nucleotide sequence ID" value="NZ_CP163445.1"/>
</dbReference>
<dbReference type="InterPro" id="IPR010982">
    <property type="entry name" value="Lambda_DNA-bd_dom_sf"/>
</dbReference>
<sequence length="463" mass="49959">MPRPLKPLDPTRSAAHWFGAELQYWRKLRGLSQDRLGQLVHLSGDLISKIERAERPCKLHHAQALDAVLETGGVLARSVVLAEAELDNRSGVMDKQRNGAVKPPRGKVRGGTLEMPPPAFEWNESDPVERRNFLAVTSAAIAGSPLAQLLTSTSATAVPAVVRPADVEQIRTAATTLRSWDNLYGGAGVVRDTALAQLRWAAGLLNSRCPTPLRAELFGAVSRLATVVGASAFDAFAHEDAHRLFAFATSCAEEVDNWPLRAISYNLRSRQAIWRGDPDAGLTFAELGLARADRLSPAEQSMLHNARARALAKMGRAQQTLAAIGASDDSFTSITPAAEGPWMAYYDGAQHHGDTGHALFDLALAGHPPQEALRRLQAAVDGHDDGFARSRAFSRTKLATLQMAAGDPEQALAEGRSALAEVSDLRSLRANHELAELGRVAHRHRSLGDIRDLREQITATVAA</sequence>
<accession>A0AB39TFB7</accession>
<dbReference type="EMBL" id="CP163445">
    <property type="protein sequence ID" value="XDQ78310.1"/>
    <property type="molecule type" value="Genomic_DNA"/>
</dbReference>
<evidence type="ECO:0000313" key="3">
    <source>
        <dbReference type="EMBL" id="XDQ78310.1"/>
    </source>
</evidence>
<feature type="domain" description="HTH cro/C1-type" evidence="2">
    <location>
        <begin position="22"/>
        <end position="55"/>
    </location>
</feature>
<dbReference type="InterPro" id="IPR001387">
    <property type="entry name" value="Cro/C1-type_HTH"/>
</dbReference>
<dbReference type="AlphaFoldDB" id="A0AB39TFB7"/>
<dbReference type="Gene3D" id="1.10.260.40">
    <property type="entry name" value="lambda repressor-like DNA-binding domains"/>
    <property type="match status" value="1"/>
</dbReference>